<evidence type="ECO:0000259" key="2">
    <source>
        <dbReference type="PROSITE" id="PS50846"/>
    </source>
</evidence>
<dbReference type="InterPro" id="IPR036163">
    <property type="entry name" value="HMA_dom_sf"/>
</dbReference>
<reference evidence="3 4" key="1">
    <citation type="submission" date="2016-10" db="EMBL/GenBank/DDBJ databases">
        <authorList>
            <person name="de Groot N.N."/>
        </authorList>
    </citation>
    <scope>NUCLEOTIDE SEQUENCE [LARGE SCALE GENOMIC DNA]</scope>
    <source>
        <strain evidence="3 4">DSM 16859</strain>
    </source>
</reference>
<dbReference type="InterPro" id="IPR006121">
    <property type="entry name" value="HMA_dom"/>
</dbReference>
<protein>
    <submittedName>
        <fullName evidence="3">Copper chaperone CopZ</fullName>
    </submittedName>
</protein>
<keyword evidence="4" id="KW-1185">Reference proteome</keyword>
<dbReference type="CDD" id="cd00371">
    <property type="entry name" value="HMA"/>
    <property type="match status" value="1"/>
</dbReference>
<evidence type="ECO:0000256" key="1">
    <source>
        <dbReference type="ARBA" id="ARBA00022723"/>
    </source>
</evidence>
<dbReference type="OrthoDB" id="8687281at2"/>
<dbReference type="RefSeq" id="WP_091968394.1">
    <property type="nucleotide sequence ID" value="NZ_FOGZ01000006.1"/>
</dbReference>
<organism evidence="3 4">
    <name type="scientific">Propionibacterium cyclohexanicum</name>
    <dbReference type="NCBI Taxonomy" id="64702"/>
    <lineage>
        <taxon>Bacteria</taxon>
        <taxon>Bacillati</taxon>
        <taxon>Actinomycetota</taxon>
        <taxon>Actinomycetes</taxon>
        <taxon>Propionibacteriales</taxon>
        <taxon>Propionibacteriaceae</taxon>
        <taxon>Propionibacterium</taxon>
    </lineage>
</organism>
<dbReference type="STRING" id="64702.SAMN05443377_10626"/>
<proteinExistence type="predicted"/>
<keyword evidence="1" id="KW-0479">Metal-binding</keyword>
<evidence type="ECO:0000313" key="4">
    <source>
        <dbReference type="Proteomes" id="UP000198815"/>
    </source>
</evidence>
<dbReference type="AlphaFoldDB" id="A0A1H9R720"/>
<dbReference type="PROSITE" id="PS50846">
    <property type="entry name" value="HMA_2"/>
    <property type="match status" value="1"/>
</dbReference>
<dbReference type="GO" id="GO:0046872">
    <property type="term" value="F:metal ion binding"/>
    <property type="evidence" value="ECO:0007669"/>
    <property type="project" value="UniProtKB-KW"/>
</dbReference>
<dbReference type="SUPFAM" id="SSF55008">
    <property type="entry name" value="HMA, heavy metal-associated domain"/>
    <property type="match status" value="1"/>
</dbReference>
<name>A0A1H9R720_9ACTN</name>
<sequence length="83" mass="9021">MSTQNITEQAPTIQHTILRAEGFSCPSCVSKIDKQLRRLDGVKDVQVHFASSRIEIDHDPRLSTDALVAAVAKAGYRAAPAAF</sequence>
<dbReference type="Pfam" id="PF00403">
    <property type="entry name" value="HMA"/>
    <property type="match status" value="1"/>
</dbReference>
<gene>
    <name evidence="3" type="ORF">SAMN05443377_10626</name>
</gene>
<dbReference type="Proteomes" id="UP000198815">
    <property type="component" value="Unassembled WGS sequence"/>
</dbReference>
<dbReference type="FunFam" id="3.30.70.100:FF:000001">
    <property type="entry name" value="ATPase copper transporting beta"/>
    <property type="match status" value="1"/>
</dbReference>
<feature type="domain" description="HMA" evidence="2">
    <location>
        <begin position="14"/>
        <end position="79"/>
    </location>
</feature>
<dbReference type="EMBL" id="FOGZ01000006">
    <property type="protein sequence ID" value="SER68522.1"/>
    <property type="molecule type" value="Genomic_DNA"/>
</dbReference>
<accession>A0A1H9R720</accession>
<dbReference type="Gene3D" id="3.30.70.100">
    <property type="match status" value="1"/>
</dbReference>
<evidence type="ECO:0000313" key="3">
    <source>
        <dbReference type="EMBL" id="SER68522.1"/>
    </source>
</evidence>